<evidence type="ECO:0000313" key="3">
    <source>
        <dbReference type="EMBL" id="MBI1755484.1"/>
    </source>
</evidence>
<dbReference type="SMART" id="SM00842">
    <property type="entry name" value="FtsA"/>
    <property type="match status" value="1"/>
</dbReference>
<reference evidence="3" key="1">
    <citation type="submission" date="2020-07" db="EMBL/GenBank/DDBJ databases">
        <title>Huge and variable diversity of episymbiotic CPR bacteria and DPANN archaea in groundwater ecosystems.</title>
        <authorList>
            <person name="He C.Y."/>
            <person name="Keren R."/>
            <person name="Whittaker M."/>
            <person name="Farag I.F."/>
            <person name="Doudna J."/>
            <person name="Cate J.H.D."/>
            <person name="Banfield J.F."/>
        </authorList>
    </citation>
    <scope>NUCLEOTIDE SEQUENCE</scope>
    <source>
        <strain evidence="3">NC_groundwater_17_Pr7_B-0.1um_64_12</strain>
    </source>
</reference>
<feature type="domain" description="SHS2" evidence="2">
    <location>
        <begin position="8"/>
        <end position="175"/>
    </location>
</feature>
<sequence>MAKKLTSVVGIDIGSSTIKLAELRLRGGAPEISALGLAETPEGAVDHTGVYNSEAVGDALKALFSECGASVGVCVAAIAGQASVLVRTLEVPRMSPTELREHMQWEISRNVPFADSNVVSDFKVLPEEDPNSPNMDVVMAIAPQAAIDTIINAVRRAGRACAAIDVEPLAIARSLQTSYDDLADKAICIVDLGHKTTAINIYRNGKLLMPRQIPVGGEMFTKAISDHLGISMEEAERMKVDKAVIPKSAIEASRNLAADVGFGPMPQSVPPAGGETQGFQAYNPFSDQPIAANPFTEPQPAPHSFAAPDQPAVGVPEPNPFAAPGEGASAEPSAPTPNPFADQPTPTGADQPAQAPAGGTALPDHNPFEAPDAAATGVLPGDSESIRLFNAYSATLDEFVAEVRRSIDYFRSRGGDVDRIMLSGGGTRLRGLTEYLHANLDLPCDPYNPLERLNLNDKKVAPGYAEEHAQEFTVAVGTALHIFFD</sequence>
<dbReference type="Gene3D" id="3.30.420.40">
    <property type="match status" value="3"/>
</dbReference>
<dbReference type="InterPro" id="IPR043129">
    <property type="entry name" value="ATPase_NBD"/>
</dbReference>
<name>A0A931LSQ9_FIMGI</name>
<evidence type="ECO:0000259" key="2">
    <source>
        <dbReference type="SMART" id="SM00842"/>
    </source>
</evidence>
<dbReference type="NCBIfam" id="TIGR01175">
    <property type="entry name" value="pilM"/>
    <property type="match status" value="1"/>
</dbReference>
<dbReference type="InterPro" id="IPR005883">
    <property type="entry name" value="PilM"/>
</dbReference>
<dbReference type="EMBL" id="JACOSL010000001">
    <property type="protein sequence ID" value="MBI1755484.1"/>
    <property type="molecule type" value="Genomic_DNA"/>
</dbReference>
<dbReference type="CDD" id="cd24049">
    <property type="entry name" value="ASKHA_NBD_PilM"/>
    <property type="match status" value="1"/>
</dbReference>
<dbReference type="InterPro" id="IPR003494">
    <property type="entry name" value="SHS2_FtsA"/>
</dbReference>
<dbReference type="SUPFAM" id="SSF53067">
    <property type="entry name" value="Actin-like ATPase domain"/>
    <property type="match status" value="1"/>
</dbReference>
<dbReference type="Proteomes" id="UP000727962">
    <property type="component" value="Unassembled WGS sequence"/>
</dbReference>
<dbReference type="GO" id="GO:0051301">
    <property type="term" value="P:cell division"/>
    <property type="evidence" value="ECO:0007669"/>
    <property type="project" value="InterPro"/>
</dbReference>
<dbReference type="PANTHER" id="PTHR32432:SF3">
    <property type="entry name" value="ETHANOLAMINE UTILIZATION PROTEIN EUTJ"/>
    <property type="match status" value="1"/>
</dbReference>
<dbReference type="AlphaFoldDB" id="A0A931LSQ9"/>
<feature type="region of interest" description="Disordered" evidence="1">
    <location>
        <begin position="264"/>
        <end position="377"/>
    </location>
</feature>
<comment type="caution">
    <text evidence="3">The sequence shown here is derived from an EMBL/GenBank/DDBJ whole genome shotgun (WGS) entry which is preliminary data.</text>
</comment>
<gene>
    <name evidence="3" type="primary">pilM</name>
    <name evidence="3" type="ORF">HYR64_00060</name>
</gene>
<organism evidence="3 4">
    <name type="scientific">Fimbriimonas ginsengisoli</name>
    <dbReference type="NCBI Taxonomy" id="1005039"/>
    <lineage>
        <taxon>Bacteria</taxon>
        <taxon>Bacillati</taxon>
        <taxon>Armatimonadota</taxon>
        <taxon>Fimbriimonadia</taxon>
        <taxon>Fimbriimonadales</taxon>
        <taxon>Fimbriimonadaceae</taxon>
        <taxon>Fimbriimonas</taxon>
    </lineage>
</organism>
<evidence type="ECO:0000313" key="4">
    <source>
        <dbReference type="Proteomes" id="UP000727962"/>
    </source>
</evidence>
<dbReference type="Pfam" id="PF11104">
    <property type="entry name" value="PilM_2"/>
    <property type="match status" value="2"/>
</dbReference>
<feature type="compositionally biased region" description="Low complexity" evidence="1">
    <location>
        <begin position="343"/>
        <end position="363"/>
    </location>
</feature>
<feature type="compositionally biased region" description="Polar residues" evidence="1">
    <location>
        <begin position="277"/>
        <end position="286"/>
    </location>
</feature>
<dbReference type="PANTHER" id="PTHR32432">
    <property type="entry name" value="CELL DIVISION PROTEIN FTSA-RELATED"/>
    <property type="match status" value="1"/>
</dbReference>
<evidence type="ECO:0000256" key="1">
    <source>
        <dbReference type="SAM" id="MobiDB-lite"/>
    </source>
</evidence>
<dbReference type="InterPro" id="IPR050696">
    <property type="entry name" value="FtsA/MreB"/>
</dbReference>
<proteinExistence type="predicted"/>
<accession>A0A931LSQ9</accession>
<protein>
    <submittedName>
        <fullName evidence="3">Type IV pilus assembly protein PilM</fullName>
    </submittedName>
</protein>